<organism evidence="1 2">
    <name type="scientific">Amycolatopsis lexingtonensis</name>
    <dbReference type="NCBI Taxonomy" id="218822"/>
    <lineage>
        <taxon>Bacteria</taxon>
        <taxon>Bacillati</taxon>
        <taxon>Actinomycetota</taxon>
        <taxon>Actinomycetes</taxon>
        <taxon>Pseudonocardiales</taxon>
        <taxon>Pseudonocardiaceae</taxon>
        <taxon>Amycolatopsis</taxon>
    </lineage>
</organism>
<proteinExistence type="predicted"/>
<comment type="caution">
    <text evidence="1">The sequence shown here is derived from an EMBL/GenBank/DDBJ whole genome shotgun (WGS) entry which is preliminary data.</text>
</comment>
<dbReference type="Proteomes" id="UP000631670">
    <property type="component" value="Unassembled WGS sequence"/>
</dbReference>
<protein>
    <submittedName>
        <fullName evidence="1">Uncharacterized protein (TIGR02246 family)</fullName>
    </submittedName>
</protein>
<reference evidence="1 2" key="1">
    <citation type="submission" date="2020-10" db="EMBL/GenBank/DDBJ databases">
        <title>Sequencing the genomes of 1000 actinobacteria strains.</title>
        <authorList>
            <person name="Klenk H.-P."/>
        </authorList>
    </citation>
    <scope>NUCLEOTIDE SEQUENCE [LARGE SCALE GENOMIC DNA]</scope>
    <source>
        <strain evidence="1 2">DSM 44653</strain>
    </source>
</reference>
<dbReference type="Gene3D" id="3.10.450.50">
    <property type="match status" value="1"/>
</dbReference>
<dbReference type="SUPFAM" id="SSF54427">
    <property type="entry name" value="NTF2-like"/>
    <property type="match status" value="1"/>
</dbReference>
<sequence length="120" mass="13151">MTTTETDVLTGVLDAWKSAVDAHEPDRVAAVFTEDAVFQGLHPYSVGRAGVAEYYASQPLGLTADYRVLETRRLAEDVVLGYASVDFGFTDRPVLPVSLGVVLRRVGGAWLIAYYQVSRR</sequence>
<keyword evidence="2" id="KW-1185">Reference proteome</keyword>
<dbReference type="EMBL" id="JADBEG010000001">
    <property type="protein sequence ID" value="MBE1493348.1"/>
    <property type="molecule type" value="Genomic_DNA"/>
</dbReference>
<name>A0ABR9HQY6_9PSEU</name>
<dbReference type="InterPro" id="IPR032710">
    <property type="entry name" value="NTF2-like_dom_sf"/>
</dbReference>
<evidence type="ECO:0000313" key="2">
    <source>
        <dbReference type="Proteomes" id="UP000631670"/>
    </source>
</evidence>
<gene>
    <name evidence="1" type="ORF">H4696_000448</name>
</gene>
<dbReference type="RefSeq" id="WP_086863284.1">
    <property type="nucleotide sequence ID" value="NZ_JADBEG010000001.1"/>
</dbReference>
<evidence type="ECO:0000313" key="1">
    <source>
        <dbReference type="EMBL" id="MBE1493348.1"/>
    </source>
</evidence>
<accession>A0ABR9HQY6</accession>